<dbReference type="EMBL" id="CP049075">
    <property type="protein sequence ID" value="QLI05249.1"/>
    <property type="molecule type" value="Genomic_DNA"/>
</dbReference>
<dbReference type="PROSITE" id="PS01332">
    <property type="entry name" value="HTH_RRF2_1"/>
    <property type="match status" value="1"/>
</dbReference>
<dbReference type="RefSeq" id="WP_178696379.1">
    <property type="nucleotide sequence ID" value="NZ_CP049075.1"/>
</dbReference>
<keyword evidence="2" id="KW-1185">Reference proteome</keyword>
<dbReference type="Proteomes" id="UP000509414">
    <property type="component" value="Chromosome"/>
</dbReference>
<dbReference type="InterPro" id="IPR036390">
    <property type="entry name" value="WH_DNA-bd_sf"/>
</dbReference>
<proteinExistence type="predicted"/>
<dbReference type="PROSITE" id="PS51197">
    <property type="entry name" value="HTH_RRF2_2"/>
    <property type="match status" value="1"/>
</dbReference>
<dbReference type="GO" id="GO:0003700">
    <property type="term" value="F:DNA-binding transcription factor activity"/>
    <property type="evidence" value="ECO:0007669"/>
    <property type="project" value="TreeGrafter"/>
</dbReference>
<evidence type="ECO:0000313" key="2">
    <source>
        <dbReference type="Proteomes" id="UP000509414"/>
    </source>
</evidence>
<protein>
    <submittedName>
        <fullName evidence="1">Transcriptional regulator, IscR/Rrf2 family</fullName>
    </submittedName>
</protein>
<dbReference type="PANTHER" id="PTHR33221:SF15">
    <property type="entry name" value="HTH-TYPE TRANSCRIPTIONAL REGULATOR YWGB-RELATED"/>
    <property type="match status" value="1"/>
</dbReference>
<dbReference type="InterPro" id="IPR030489">
    <property type="entry name" value="TR_Rrf2-type_CS"/>
</dbReference>
<dbReference type="SUPFAM" id="SSF46785">
    <property type="entry name" value="Winged helix' DNA-binding domain"/>
    <property type="match status" value="1"/>
</dbReference>
<gene>
    <name evidence="1" type="ORF">CINF_0728</name>
</gene>
<dbReference type="InterPro" id="IPR000944">
    <property type="entry name" value="Tscrpt_reg_Rrf2"/>
</dbReference>
<organism evidence="1 2">
    <name type="scientific">Candidatus Campylobacter infans</name>
    <dbReference type="NCBI Taxonomy" id="2561898"/>
    <lineage>
        <taxon>Bacteria</taxon>
        <taxon>Pseudomonadati</taxon>
        <taxon>Campylobacterota</taxon>
        <taxon>Epsilonproteobacteria</taxon>
        <taxon>Campylobacterales</taxon>
        <taxon>Campylobacteraceae</taxon>
        <taxon>Campylobacter</taxon>
    </lineage>
</organism>
<dbReference type="AlphaFoldDB" id="A0A7H9CKC5"/>
<dbReference type="InterPro" id="IPR036388">
    <property type="entry name" value="WH-like_DNA-bd_sf"/>
</dbReference>
<dbReference type="Pfam" id="PF02082">
    <property type="entry name" value="Rrf2"/>
    <property type="match status" value="1"/>
</dbReference>
<dbReference type="KEGG" id="cinf:CINF_0728"/>
<name>A0A7H9CKC5_9BACT</name>
<reference evidence="1 2" key="1">
    <citation type="submission" date="2020-02" db="EMBL/GenBank/DDBJ databases">
        <title>Complete genome sequence of the novel Campylobacter species Candidatus Campylobacter infans.</title>
        <authorList>
            <person name="Duim B."/>
            <person name="Zomer A."/>
            <person name="van der Graaf L."/>
            <person name="Wagenaar J."/>
        </authorList>
    </citation>
    <scope>NUCLEOTIDE SEQUENCE [LARGE SCALE GENOMIC DNA]</scope>
    <source>
        <strain evidence="1 2">19S00001</strain>
    </source>
</reference>
<dbReference type="Gene3D" id="1.10.10.10">
    <property type="entry name" value="Winged helix-like DNA-binding domain superfamily/Winged helix DNA-binding domain"/>
    <property type="match status" value="1"/>
</dbReference>
<dbReference type="NCBIfam" id="TIGR00738">
    <property type="entry name" value="rrf2_super"/>
    <property type="match status" value="1"/>
</dbReference>
<accession>A0A7H9CKC5</accession>
<dbReference type="GO" id="GO:0005829">
    <property type="term" value="C:cytosol"/>
    <property type="evidence" value="ECO:0007669"/>
    <property type="project" value="TreeGrafter"/>
</dbReference>
<evidence type="ECO:0000313" key="1">
    <source>
        <dbReference type="EMBL" id="QLI05249.1"/>
    </source>
</evidence>
<sequence>MLFTKASEYALFAMIYLAKSEGAKDVDLIANDLGIAKPFLAKILQNLAKNGILKSFKGANGGFMLANKPENISVSSIIESAQRHKLSVFKCSGDEAYCPDDKKALCAIWPIFNCLQKKVDNFLDSISLADIAK</sequence>
<dbReference type="PANTHER" id="PTHR33221">
    <property type="entry name" value="WINGED HELIX-TURN-HELIX TRANSCRIPTIONAL REGULATOR, RRF2 FAMILY"/>
    <property type="match status" value="1"/>
</dbReference>